<comment type="subcellular location">
    <subcellularLocation>
        <location evidence="1">Secreted</location>
    </subcellularLocation>
</comment>
<dbReference type="Pfam" id="PF02128">
    <property type="entry name" value="Peptidase_M36"/>
    <property type="match status" value="1"/>
</dbReference>
<dbReference type="EC" id="3.4.24.-" evidence="1"/>
<comment type="similarity">
    <text evidence="1">Belongs to the peptidase M36 family.</text>
</comment>
<proteinExistence type="inferred from homology"/>
<comment type="cofactor">
    <cofactor evidence="1">
        <name>Zn(2+)</name>
        <dbReference type="ChEBI" id="CHEBI:29105"/>
    </cofactor>
</comment>
<keyword evidence="3" id="KW-1185">Reference proteome</keyword>
<keyword evidence="1" id="KW-0964">Secreted</keyword>
<keyword evidence="1" id="KW-0865">Zymogen</keyword>
<keyword evidence="1" id="KW-0482">Metalloprotease</keyword>
<protein>
    <recommendedName>
        <fullName evidence="1">Extracellular metalloproteinase</fullName>
        <ecNumber evidence="1">3.4.24.-</ecNumber>
    </recommendedName>
    <alternativeName>
        <fullName evidence="1">Fungalysin</fullName>
    </alternativeName>
</protein>
<keyword evidence="1" id="KW-0645">Protease</keyword>
<dbReference type="GO" id="GO:0004222">
    <property type="term" value="F:metalloendopeptidase activity"/>
    <property type="evidence" value="ECO:0007669"/>
    <property type="project" value="InterPro"/>
</dbReference>
<gene>
    <name evidence="2" type="ORF">IW261DRAFT_1612992</name>
</gene>
<name>A0AA39NKY6_9AGAR</name>
<dbReference type="EMBL" id="JAUEPR010000075">
    <property type="protein sequence ID" value="KAK0467526.1"/>
    <property type="molecule type" value="Genomic_DNA"/>
</dbReference>
<comment type="caution">
    <text evidence="2">The sequence shown here is derived from an EMBL/GenBank/DDBJ whole genome shotgun (WGS) entry which is preliminary data.</text>
</comment>
<dbReference type="GO" id="GO:0008270">
    <property type="term" value="F:zinc ion binding"/>
    <property type="evidence" value="ECO:0007669"/>
    <property type="project" value="InterPro"/>
</dbReference>
<dbReference type="Proteomes" id="UP001175227">
    <property type="component" value="Unassembled WGS sequence"/>
</dbReference>
<keyword evidence="1" id="KW-0479">Metal-binding</keyword>
<dbReference type="GO" id="GO:0005615">
    <property type="term" value="C:extracellular space"/>
    <property type="evidence" value="ECO:0007669"/>
    <property type="project" value="InterPro"/>
</dbReference>
<dbReference type="InterPro" id="IPR001842">
    <property type="entry name" value="Peptidase_M36"/>
</dbReference>
<dbReference type="GO" id="GO:0006508">
    <property type="term" value="P:proteolysis"/>
    <property type="evidence" value="ECO:0007669"/>
    <property type="project" value="UniProtKB-KW"/>
</dbReference>
<dbReference type="AlphaFoldDB" id="A0AA39NKY6"/>
<keyword evidence="1" id="KW-0862">Zinc</keyword>
<keyword evidence="1" id="KW-0378">Hydrolase</keyword>
<sequence>MHAPAGPPARAALMNPALCRSRYSPHALSHRETHLYLLRRNLTVRLGPERKSMPDMFSLDAGHLAGIRFLSIIVDGFSSFSATSLSSMLGSVINTRHLRVSGECSIFIRLVLGNTKRSLATLELDRCDAEPQDLSDMAGISIRDLRLSRCNSNVRFLLGPDVSRTLGGLDGEFSSDDYVSSIRAPMRDAVTSCICPRLTPLVTNIAPSTPSIALDSSLISKVEDTLGTHNDITSLAWPDGFVALAQARSFQSRTFVAEATFTVVPITKDAVIEGEVTLVDREDVASSASWLGNEQPNCWKHMAVAIIFGCYYRHRNNDIAYKSSHPATTFESSTDTFDYPYDTTLGPTGGSNIDAAHTNVFYIINKVYD</sequence>
<evidence type="ECO:0000313" key="3">
    <source>
        <dbReference type="Proteomes" id="UP001175227"/>
    </source>
</evidence>
<organism evidence="2 3">
    <name type="scientific">Armillaria novae-zelandiae</name>
    <dbReference type="NCBI Taxonomy" id="153914"/>
    <lineage>
        <taxon>Eukaryota</taxon>
        <taxon>Fungi</taxon>
        <taxon>Dikarya</taxon>
        <taxon>Basidiomycota</taxon>
        <taxon>Agaricomycotina</taxon>
        <taxon>Agaricomycetes</taxon>
        <taxon>Agaricomycetidae</taxon>
        <taxon>Agaricales</taxon>
        <taxon>Marasmiineae</taxon>
        <taxon>Physalacriaceae</taxon>
        <taxon>Armillaria</taxon>
    </lineage>
</organism>
<dbReference type="Gene3D" id="3.10.170.10">
    <property type="match status" value="1"/>
</dbReference>
<evidence type="ECO:0000313" key="2">
    <source>
        <dbReference type="EMBL" id="KAK0467526.1"/>
    </source>
</evidence>
<reference evidence="2" key="1">
    <citation type="submission" date="2023-06" db="EMBL/GenBank/DDBJ databases">
        <authorList>
            <consortium name="Lawrence Berkeley National Laboratory"/>
            <person name="Ahrendt S."/>
            <person name="Sahu N."/>
            <person name="Indic B."/>
            <person name="Wong-Bajracharya J."/>
            <person name="Merenyi Z."/>
            <person name="Ke H.-M."/>
            <person name="Monk M."/>
            <person name="Kocsube S."/>
            <person name="Drula E."/>
            <person name="Lipzen A."/>
            <person name="Balint B."/>
            <person name="Henrissat B."/>
            <person name="Andreopoulos B."/>
            <person name="Martin F.M."/>
            <person name="Harder C.B."/>
            <person name="Rigling D."/>
            <person name="Ford K.L."/>
            <person name="Foster G.D."/>
            <person name="Pangilinan J."/>
            <person name="Papanicolaou A."/>
            <person name="Barry K."/>
            <person name="LaButti K."/>
            <person name="Viragh M."/>
            <person name="Koriabine M."/>
            <person name="Yan M."/>
            <person name="Riley R."/>
            <person name="Champramary S."/>
            <person name="Plett K.L."/>
            <person name="Tsai I.J."/>
            <person name="Slot J."/>
            <person name="Sipos G."/>
            <person name="Plett J."/>
            <person name="Nagy L.G."/>
            <person name="Grigoriev I.V."/>
        </authorList>
    </citation>
    <scope>NUCLEOTIDE SEQUENCE</scope>
    <source>
        <strain evidence="2">ICMP 16352</strain>
    </source>
</reference>
<evidence type="ECO:0000256" key="1">
    <source>
        <dbReference type="RuleBase" id="RU364017"/>
    </source>
</evidence>
<accession>A0AA39NKY6</accession>